<reference evidence="2 3" key="1">
    <citation type="submission" date="2018-08" db="EMBL/GenBank/DDBJ databases">
        <title>Genome Sequence of Clavibacter michiganensis Subspecies type strains, and the Atypical Peach-Colored Strains Isolated from Tomato.</title>
        <authorList>
            <person name="Osdaghi E."/>
            <person name="Portier P."/>
            <person name="Briand M."/>
            <person name="Jacques M.-A."/>
        </authorList>
    </citation>
    <scope>NUCLEOTIDE SEQUENCE [LARGE SCALE GENOMIC DNA]</scope>
    <source>
        <strain evidence="2 3">CFBP 8615</strain>
    </source>
</reference>
<dbReference type="EMBL" id="QWGT01000146">
    <property type="protein sequence ID" value="RIJ51070.1"/>
    <property type="molecule type" value="Genomic_DNA"/>
</dbReference>
<accession>A0A399T3W6</accession>
<comment type="caution">
    <text evidence="2">The sequence shown here is derived from an EMBL/GenBank/DDBJ whole genome shotgun (WGS) entry which is preliminary data.</text>
</comment>
<proteinExistence type="predicted"/>
<evidence type="ECO:0000313" key="2">
    <source>
        <dbReference type="EMBL" id="RIJ51070.1"/>
    </source>
</evidence>
<dbReference type="Proteomes" id="UP000266484">
    <property type="component" value="Unassembled WGS sequence"/>
</dbReference>
<feature type="compositionally biased region" description="Basic and acidic residues" evidence="1">
    <location>
        <begin position="21"/>
        <end position="31"/>
    </location>
</feature>
<feature type="region of interest" description="Disordered" evidence="1">
    <location>
        <begin position="1"/>
        <end position="75"/>
    </location>
</feature>
<gene>
    <name evidence="2" type="ORF">DZG00_10330</name>
</gene>
<evidence type="ECO:0000256" key="1">
    <source>
        <dbReference type="SAM" id="MobiDB-lite"/>
    </source>
</evidence>
<feature type="region of interest" description="Disordered" evidence="1">
    <location>
        <begin position="92"/>
        <end position="141"/>
    </location>
</feature>
<feature type="non-terminal residue" evidence="2">
    <location>
        <position position="141"/>
    </location>
</feature>
<name>A0A399T3W6_9MICO</name>
<feature type="compositionally biased region" description="Basic residues" evidence="1">
    <location>
        <begin position="32"/>
        <end position="42"/>
    </location>
</feature>
<evidence type="ECO:0000313" key="3">
    <source>
        <dbReference type="Proteomes" id="UP000266484"/>
    </source>
</evidence>
<organism evidence="2 3">
    <name type="scientific">Clavibacter lycopersici</name>
    <dbReference type="NCBI Taxonomy" id="2301718"/>
    <lineage>
        <taxon>Bacteria</taxon>
        <taxon>Bacillati</taxon>
        <taxon>Actinomycetota</taxon>
        <taxon>Actinomycetes</taxon>
        <taxon>Micrococcales</taxon>
        <taxon>Microbacteriaceae</taxon>
        <taxon>Clavibacter</taxon>
    </lineage>
</organism>
<keyword evidence="3" id="KW-1185">Reference proteome</keyword>
<feature type="compositionally biased region" description="Basic residues" evidence="1">
    <location>
        <begin position="49"/>
        <end position="63"/>
    </location>
</feature>
<sequence length="141" mass="15112">MSGSMNDGATRPTRAIEGPDDPPRPPRERHPSRAHRVARRVHGCTAGTRRQRPRSFRSSRRRPGVTAHAARAPQIPPLLDVRVLEQLLAELSDDRGPARMSVVPATDAPAPPPGVPAPGGVTPPRGHPEPRRGNPSSGSPR</sequence>
<protein>
    <submittedName>
        <fullName evidence="2">Hpt domain-containing protein</fullName>
    </submittedName>
</protein>
<dbReference type="AlphaFoldDB" id="A0A399T3W6"/>